<dbReference type="EMBL" id="NIVX01000067">
    <property type="protein sequence ID" value="OWQ74886.1"/>
    <property type="molecule type" value="Genomic_DNA"/>
</dbReference>
<feature type="transmembrane region" description="Helical" evidence="1">
    <location>
        <begin position="421"/>
        <end position="437"/>
    </location>
</feature>
<evidence type="ECO:0000256" key="1">
    <source>
        <dbReference type="SAM" id="Phobius"/>
    </source>
</evidence>
<feature type="transmembrane region" description="Helical" evidence="1">
    <location>
        <begin position="234"/>
        <end position="257"/>
    </location>
</feature>
<keyword evidence="1" id="KW-1133">Transmembrane helix</keyword>
<feature type="transmembrane region" description="Helical" evidence="1">
    <location>
        <begin position="646"/>
        <end position="665"/>
    </location>
</feature>
<protein>
    <recommendedName>
        <fullName evidence="4">Transmembrane protein</fullName>
    </recommendedName>
</protein>
<evidence type="ECO:0008006" key="4">
    <source>
        <dbReference type="Google" id="ProtNLM"/>
    </source>
</evidence>
<gene>
    <name evidence="2" type="ORF">CEE63_09315</name>
</gene>
<organism evidence="2 3">
    <name type="scientific">Stenotrophomonas maltophilia</name>
    <name type="common">Pseudomonas maltophilia</name>
    <name type="synonym">Xanthomonas maltophilia</name>
    <dbReference type="NCBI Taxonomy" id="40324"/>
    <lineage>
        <taxon>Bacteria</taxon>
        <taxon>Pseudomonadati</taxon>
        <taxon>Pseudomonadota</taxon>
        <taxon>Gammaproteobacteria</taxon>
        <taxon>Lysobacterales</taxon>
        <taxon>Lysobacteraceae</taxon>
        <taxon>Stenotrophomonas</taxon>
        <taxon>Stenotrophomonas maltophilia group</taxon>
    </lineage>
</organism>
<feature type="transmembrane region" description="Helical" evidence="1">
    <location>
        <begin position="80"/>
        <end position="97"/>
    </location>
</feature>
<feature type="transmembrane region" description="Helical" evidence="1">
    <location>
        <begin position="396"/>
        <end position="414"/>
    </location>
</feature>
<feature type="transmembrane region" description="Helical" evidence="1">
    <location>
        <begin position="465"/>
        <end position="483"/>
    </location>
</feature>
<reference evidence="2 3" key="1">
    <citation type="submission" date="2017-06" db="EMBL/GenBank/DDBJ databases">
        <authorList>
            <person name="Kim H.J."/>
            <person name="Triplett B.A."/>
        </authorList>
    </citation>
    <scope>NUCLEOTIDE SEQUENCE [LARGE SCALE GENOMIC DNA]</scope>
    <source>
        <strain evidence="2 3">594</strain>
    </source>
</reference>
<feature type="transmembrane region" description="Helical" evidence="1">
    <location>
        <begin position="443"/>
        <end position="458"/>
    </location>
</feature>
<dbReference type="RefSeq" id="WP_143592522.1">
    <property type="nucleotide sequence ID" value="NZ_JACLBH010000007.1"/>
</dbReference>
<accession>A0A246I7E6</accession>
<feature type="transmembrane region" description="Helical" evidence="1">
    <location>
        <begin position="672"/>
        <end position="691"/>
    </location>
</feature>
<evidence type="ECO:0000313" key="2">
    <source>
        <dbReference type="EMBL" id="OWQ74886.1"/>
    </source>
</evidence>
<feature type="transmembrane region" description="Helical" evidence="1">
    <location>
        <begin position="697"/>
        <end position="715"/>
    </location>
</feature>
<comment type="caution">
    <text evidence="2">The sequence shown here is derived from an EMBL/GenBank/DDBJ whole genome shotgun (WGS) entry which is preliminary data.</text>
</comment>
<dbReference type="AlphaFoldDB" id="A0A246I7E6"/>
<sequence length="733" mass="79727">MHVTTPARVIGLPQASVVAGLLAAAAAVSIISRVPGSELLGFWQTLSVAGLCAAGLWYVLGPVARRLVVWQTSLGRRGRWLSIVLALLSGMIWLYALPVGPAPAGVADVTVSVLDGSNEHAQGREVWLRLERDGVDVPSADLKQTGDWLDKAPFLVAANPPGQASVRWHGSYTNRLRLVFISHAWSGRARVAWNGNHKDLDLYSAEGSSATVDLAGMVTTNGYLAFPERNARQWFTAACDALVLGALTLFVFGWLAMRHCMEAEAASHGALASLQRQTMMLAMPIVLTSLFALFIFYPGLMTSDSLDQWRQAGHFAFNDAHPLLYGLFMVAMRFVWDSPASVALVQLLLFSASCGWLLASLQRLTGTSNRVVWASAWLVALYPLLPITAVTLWKDVPYATAVIALTAFLMTSLSHRNAQRISAGGAAGLCLIMFCAMTLRHNGPPVAFAAALALFFLAKKSRFRVVLALVGAIVLMALLKGPVSSVVGIDRKPVSYILYSHHIAAHLAAHHLPEDPQERALLRQLNHKQPDWAYNCATVNPVIFNPDFDAHQAMQHNDDLLRIWLALATKRPDIEYAHGLCSSGLIWRVIDSDIDPLYLASLGLWAPHGKVTWITGEAGAPSAESKSPQLAEFIGQMVLMPGMQAVFRPALFMYALIFACGVAMYRLNDRSMALLLFLPAVHTAFLSISIVAQDARYQLPLYAITLAAVPLLLFARRATTQQPADANPRSRPA</sequence>
<feature type="transmembrane region" description="Helical" evidence="1">
    <location>
        <begin position="371"/>
        <end position="390"/>
    </location>
</feature>
<dbReference type="Proteomes" id="UP000197090">
    <property type="component" value="Unassembled WGS sequence"/>
</dbReference>
<keyword evidence="1" id="KW-0472">Membrane</keyword>
<name>A0A246I7E6_STEMA</name>
<keyword evidence="1" id="KW-0812">Transmembrane</keyword>
<feature type="transmembrane region" description="Helical" evidence="1">
    <location>
        <begin position="40"/>
        <end position="60"/>
    </location>
</feature>
<proteinExistence type="predicted"/>
<evidence type="ECO:0000313" key="3">
    <source>
        <dbReference type="Proteomes" id="UP000197090"/>
    </source>
</evidence>
<feature type="transmembrane region" description="Helical" evidence="1">
    <location>
        <begin position="340"/>
        <end position="359"/>
    </location>
</feature>
<feature type="transmembrane region" description="Helical" evidence="1">
    <location>
        <begin position="12"/>
        <end position="34"/>
    </location>
</feature>
<feature type="transmembrane region" description="Helical" evidence="1">
    <location>
        <begin position="278"/>
        <end position="297"/>
    </location>
</feature>